<reference evidence="1 2" key="1">
    <citation type="submission" date="2014-10" db="EMBL/GenBank/DDBJ databases">
        <title>Pan-genome analysis of Brazilian lineage A amoebal mimiviruses.</title>
        <authorList>
            <person name="Assis F.L."/>
            <person name="Abrahao J.S."/>
            <person name="Kroon E.G."/>
            <person name="Dornas F.P."/>
            <person name="Andrade K.R."/>
            <person name="Borato P.V.M."/>
            <person name="Pilotto M.R."/>
            <person name="Benamar S."/>
            <person name="LaScola B."/>
            <person name="Colson P."/>
        </authorList>
    </citation>
    <scope>NUCLEOTIDE SEQUENCE [LARGE SCALE GENOMIC DNA]</scope>
    <source>
        <strain evidence="1 2">Oyster</strain>
    </source>
</reference>
<dbReference type="InterPro" id="IPR043845">
    <property type="entry name" value="DUF5864"/>
</dbReference>
<evidence type="ECO:0000313" key="1">
    <source>
        <dbReference type="EMBL" id="AKI79103.1"/>
    </source>
</evidence>
<dbReference type="EMBL" id="KM982401">
    <property type="protein sequence ID" value="AKI79103.1"/>
    <property type="molecule type" value="Genomic_DNA"/>
</dbReference>
<name>A0A0G2Y0G1_MIMIV</name>
<proteinExistence type="predicted"/>
<protein>
    <submittedName>
        <fullName evidence="1">Uncharacterized protein</fullName>
    </submittedName>
</protein>
<evidence type="ECO:0000313" key="2">
    <source>
        <dbReference type="Proteomes" id="UP000241474"/>
    </source>
</evidence>
<dbReference type="Proteomes" id="UP000241474">
    <property type="component" value="Segment"/>
</dbReference>
<dbReference type="Pfam" id="PF19182">
    <property type="entry name" value="DUF5864"/>
    <property type="match status" value="1"/>
</dbReference>
<accession>A0A0G2Y0G1</accession>
<sequence length="187" mass="22378">MGVGFGYTEYTDTFNRKYVNNVINFKKTQIKDSVKAKLSDIISKGYSYNKYIKICKYSVEALEIVKKCLFCKNFLCKIKVFKRIKKHIHVKFFHNDYVDKVKEKFNKLVNKSLKKQINHVCLNSEISLKKKLKVLCLTHNYNIIFEDYGYNFKCKVYGWHVYKKRLDFGNEENVKNGKYCIFTMLEY</sequence>
<organism evidence="1 2">
    <name type="scientific">Acanthamoeba polyphaga mimivirus</name>
    <name type="common">APMV</name>
    <dbReference type="NCBI Taxonomy" id="212035"/>
    <lineage>
        <taxon>Viruses</taxon>
        <taxon>Varidnaviria</taxon>
        <taxon>Bamfordvirae</taxon>
        <taxon>Nucleocytoviricota</taxon>
        <taxon>Megaviricetes</taxon>
        <taxon>Imitervirales</taxon>
        <taxon>Mimiviridae</taxon>
        <taxon>Megamimivirinae</taxon>
        <taxon>Mimivirus</taxon>
        <taxon>Mimivirus bradfordmassiliense</taxon>
    </lineage>
</organism>
<organismHost>
    <name type="scientific">Acanthamoeba polyphaga</name>
    <name type="common">Amoeba</name>
    <dbReference type="NCBI Taxonomy" id="5757"/>
</organismHost>